<keyword evidence="1" id="KW-0472">Membrane</keyword>
<accession>A0ABR8X4Z6</accession>
<name>A0ABR8X4Z6_9MICO</name>
<feature type="transmembrane region" description="Helical" evidence="1">
    <location>
        <begin position="86"/>
        <end position="110"/>
    </location>
</feature>
<proteinExistence type="predicted"/>
<protein>
    <submittedName>
        <fullName evidence="2">Bacitracin resistance protein</fullName>
    </submittedName>
</protein>
<dbReference type="RefSeq" id="WP_191766742.1">
    <property type="nucleotide sequence ID" value="NZ_JACSPM010000004.1"/>
</dbReference>
<reference evidence="2 3" key="1">
    <citation type="submission" date="2020-08" db="EMBL/GenBank/DDBJ databases">
        <title>A Genomic Blueprint of the Chicken Gut Microbiome.</title>
        <authorList>
            <person name="Gilroy R."/>
            <person name="Ravi A."/>
            <person name="Getino M."/>
            <person name="Pursley I."/>
            <person name="Horton D.L."/>
            <person name="Alikhan N.-F."/>
            <person name="Baker D."/>
            <person name="Gharbi K."/>
            <person name="Hall N."/>
            <person name="Watson M."/>
            <person name="Adriaenssens E.M."/>
            <person name="Foster-Nyarko E."/>
            <person name="Jarju S."/>
            <person name="Secka A."/>
            <person name="Antonio M."/>
            <person name="Oren A."/>
            <person name="Chaudhuri R."/>
            <person name="La Ragione R.M."/>
            <person name="Hildebrand F."/>
            <person name="Pallen M.J."/>
        </authorList>
    </citation>
    <scope>NUCLEOTIDE SEQUENCE [LARGE SCALE GENOMIC DNA]</scope>
    <source>
        <strain evidence="2 3">Sa1CUA4</strain>
    </source>
</reference>
<dbReference type="Proteomes" id="UP000602532">
    <property type="component" value="Unassembled WGS sequence"/>
</dbReference>
<feature type="transmembrane region" description="Helical" evidence="1">
    <location>
        <begin position="17"/>
        <end position="43"/>
    </location>
</feature>
<feature type="transmembrane region" description="Helical" evidence="1">
    <location>
        <begin position="55"/>
        <end position="79"/>
    </location>
</feature>
<evidence type="ECO:0000313" key="2">
    <source>
        <dbReference type="EMBL" id="MBD8024400.1"/>
    </source>
</evidence>
<evidence type="ECO:0000256" key="1">
    <source>
        <dbReference type="SAM" id="Phobius"/>
    </source>
</evidence>
<sequence>MGPAAASGSPAAKRTPVWVVVAISVVFGLFYAYALWNALAFLIAQASGPLGLNGYGWFVLLLAVVFPVGVFGAAFALSWRRPAWQFALVLFTGLCVVAVFWLNVIAYAAVYGASLLG</sequence>
<dbReference type="EMBL" id="JACSPM010000004">
    <property type="protein sequence ID" value="MBD8024400.1"/>
    <property type="molecule type" value="Genomic_DNA"/>
</dbReference>
<gene>
    <name evidence="2" type="ORF">H9622_12475</name>
</gene>
<keyword evidence="1" id="KW-1133">Transmembrane helix</keyword>
<keyword evidence="3" id="KW-1185">Reference proteome</keyword>
<comment type="caution">
    <text evidence="2">The sequence shown here is derived from an EMBL/GenBank/DDBJ whole genome shotgun (WGS) entry which is preliminary data.</text>
</comment>
<keyword evidence="1" id="KW-0812">Transmembrane</keyword>
<evidence type="ECO:0000313" key="3">
    <source>
        <dbReference type="Proteomes" id="UP000602532"/>
    </source>
</evidence>
<organism evidence="2 3">
    <name type="scientific">Microbacterium gallinarum</name>
    <dbReference type="NCBI Taxonomy" id="2762209"/>
    <lineage>
        <taxon>Bacteria</taxon>
        <taxon>Bacillati</taxon>
        <taxon>Actinomycetota</taxon>
        <taxon>Actinomycetes</taxon>
        <taxon>Micrococcales</taxon>
        <taxon>Microbacteriaceae</taxon>
        <taxon>Microbacterium</taxon>
    </lineage>
</organism>